<name>A0A918GT21_9PSEU</name>
<reference evidence="4" key="1">
    <citation type="journal article" date="2014" name="Int. J. Syst. Evol. Microbiol.">
        <title>Complete genome sequence of Corynebacterium casei LMG S-19264T (=DSM 44701T), isolated from a smear-ripened cheese.</title>
        <authorList>
            <consortium name="US DOE Joint Genome Institute (JGI-PGF)"/>
            <person name="Walter F."/>
            <person name="Albersmeier A."/>
            <person name="Kalinowski J."/>
            <person name="Ruckert C."/>
        </authorList>
    </citation>
    <scope>NUCLEOTIDE SEQUENCE</scope>
    <source>
        <strain evidence="4">JCM 3276</strain>
    </source>
</reference>
<dbReference type="InterPro" id="IPR036188">
    <property type="entry name" value="FAD/NAD-bd_sf"/>
</dbReference>
<dbReference type="Proteomes" id="UP000660680">
    <property type="component" value="Unassembled WGS sequence"/>
</dbReference>
<dbReference type="SUPFAM" id="SSF51905">
    <property type="entry name" value="FAD/NAD(P)-binding domain"/>
    <property type="match status" value="1"/>
</dbReference>
<dbReference type="Gene3D" id="3.30.9.20">
    <property type="match status" value="1"/>
</dbReference>
<dbReference type="InterPro" id="IPR002938">
    <property type="entry name" value="FAD-bd"/>
</dbReference>
<dbReference type="Pfam" id="PF01494">
    <property type="entry name" value="FAD_binding_3"/>
    <property type="match status" value="1"/>
</dbReference>
<evidence type="ECO:0000313" key="4">
    <source>
        <dbReference type="EMBL" id="GGS57709.1"/>
    </source>
</evidence>
<reference evidence="4" key="2">
    <citation type="submission" date="2020-09" db="EMBL/GenBank/DDBJ databases">
        <authorList>
            <person name="Sun Q."/>
            <person name="Ohkuma M."/>
        </authorList>
    </citation>
    <scope>NUCLEOTIDE SEQUENCE</scope>
    <source>
        <strain evidence="4">JCM 3276</strain>
    </source>
</reference>
<keyword evidence="2" id="KW-0520">NAD</keyword>
<dbReference type="RefSeq" id="WP_189214056.1">
    <property type="nucleotide sequence ID" value="NZ_BMRB01000009.1"/>
</dbReference>
<comment type="caution">
    <text evidence="4">The sequence shown here is derived from an EMBL/GenBank/DDBJ whole genome shotgun (WGS) entry which is preliminary data.</text>
</comment>
<dbReference type="EMBL" id="BMRB01000009">
    <property type="protein sequence ID" value="GGS57709.1"/>
    <property type="molecule type" value="Genomic_DNA"/>
</dbReference>
<proteinExistence type="predicted"/>
<evidence type="ECO:0000256" key="1">
    <source>
        <dbReference type="ARBA" id="ARBA00023002"/>
    </source>
</evidence>
<dbReference type="InterPro" id="IPR050631">
    <property type="entry name" value="PheA/TfdB_FAD_monoxygenase"/>
</dbReference>
<gene>
    <name evidence="4" type="ORF">GCM10010171_60860</name>
</gene>
<dbReference type="PANTHER" id="PTHR43476">
    <property type="entry name" value="3-(3-HYDROXY-PHENYL)PROPIONATE/3-HYDROXYCINNAMIC ACID HYDROXYLASE"/>
    <property type="match status" value="1"/>
</dbReference>
<accession>A0A918GT21</accession>
<evidence type="ECO:0000256" key="2">
    <source>
        <dbReference type="ARBA" id="ARBA00023027"/>
    </source>
</evidence>
<keyword evidence="1" id="KW-0560">Oxidoreductase</keyword>
<evidence type="ECO:0000259" key="3">
    <source>
        <dbReference type="Pfam" id="PF01494"/>
    </source>
</evidence>
<keyword evidence="5" id="KW-1185">Reference proteome</keyword>
<dbReference type="PANTHER" id="PTHR43476:SF4">
    <property type="entry name" value="BLR0106 PROTEIN"/>
    <property type="match status" value="1"/>
</dbReference>
<protein>
    <recommendedName>
        <fullName evidence="3">FAD-binding domain-containing protein</fullName>
    </recommendedName>
</protein>
<dbReference type="PRINTS" id="PR00420">
    <property type="entry name" value="RNGMNOXGNASE"/>
</dbReference>
<evidence type="ECO:0000313" key="5">
    <source>
        <dbReference type="Proteomes" id="UP000660680"/>
    </source>
</evidence>
<dbReference type="Gene3D" id="3.20.20.70">
    <property type="entry name" value="Aldolase class I"/>
    <property type="match status" value="1"/>
</dbReference>
<dbReference type="InterPro" id="IPR013785">
    <property type="entry name" value="Aldolase_TIM"/>
</dbReference>
<dbReference type="SUPFAM" id="SSF51395">
    <property type="entry name" value="FMN-linked oxidoreductases"/>
    <property type="match status" value="1"/>
</dbReference>
<dbReference type="GO" id="GO:0016491">
    <property type="term" value="F:oxidoreductase activity"/>
    <property type="evidence" value="ECO:0007669"/>
    <property type="project" value="UniProtKB-KW"/>
</dbReference>
<organism evidence="4 5">
    <name type="scientific">Actinokineospora fastidiosa</name>
    <dbReference type="NCBI Taxonomy" id="1816"/>
    <lineage>
        <taxon>Bacteria</taxon>
        <taxon>Bacillati</taxon>
        <taxon>Actinomycetota</taxon>
        <taxon>Actinomycetes</taxon>
        <taxon>Pseudonocardiales</taxon>
        <taxon>Pseudonocardiaceae</taxon>
        <taxon>Actinokineospora</taxon>
    </lineage>
</organism>
<dbReference type="GO" id="GO:0071949">
    <property type="term" value="F:FAD binding"/>
    <property type="evidence" value="ECO:0007669"/>
    <property type="project" value="InterPro"/>
</dbReference>
<dbReference type="Gene3D" id="3.50.50.60">
    <property type="entry name" value="FAD/NAD(P)-binding domain"/>
    <property type="match status" value="1"/>
</dbReference>
<feature type="domain" description="FAD-binding" evidence="3">
    <location>
        <begin position="3"/>
        <end position="318"/>
    </location>
</feature>
<sequence length="582" mass="62703">MRVDIIGGGPAGLFLSTLLRRDGVEDVRVYERNEPSASAGWAVVFPEGSLDQLAGVDAESFAAIERAGMSWTKVEIRCRDSRYLVEGNRFHGIGRDALLTILRERATVLGVGLHYGHQVTDLADHADADLVVGADGLNSVVRSQQEAAFGPRIEHGSFYYGWFGVEAAAPTFAYIFVDTEWGLFQGYVYPSGQSWSSLIIYASEETWQRSGMAGMDIDESLRFCERVFADHLDGRPILRRGPAWTKFRHLRCDTWHTDDTVLIGDAAHTAHWSIGSGTRLAIEDAIALAAQLRAEPNIPDALAMYEKVRRGRVEQFQDAALLSERYFDTVGRYLDYDPIQFAYQLTARSWRISYGDIARRDPDFIRRFNAWFHSRATGTPTAIAPPPVFAPAVVGGLRLANRVAATVPTEGAGLLIGTPPVPGTPAAAVLAADRLDAELAAARDAGYQLALLDLSAHAVADLLAAPPELPALRAQWPEDQPVGAVIALSSGCDTVAGTEEAVALARAVEAAGAAVVLLRPSADEPPRAGQVLQVADAVRNETGLAVVVEDGMRTLDAADTAIAAGRADLCVLRFDESEAGEA</sequence>
<dbReference type="AlphaFoldDB" id="A0A918GT21"/>